<feature type="chain" id="PRO_5004631684" evidence="1">
    <location>
        <begin position="41"/>
        <end position="241"/>
    </location>
</feature>
<dbReference type="EMBL" id="AUZJ01000001">
    <property type="protein sequence ID" value="ERF61967.1"/>
    <property type="molecule type" value="Genomic_DNA"/>
</dbReference>
<protein>
    <submittedName>
        <fullName evidence="2">PF10895 family protein</fullName>
    </submittedName>
</protein>
<gene>
    <name evidence="3" type="ORF">HMPREF0860_0997</name>
    <name evidence="2" type="ORF">HMPREF1325_0240</name>
</gene>
<dbReference type="Proteomes" id="UP000016646">
    <property type="component" value="Unassembled WGS sequence"/>
</dbReference>
<feature type="signal peptide" evidence="1">
    <location>
        <begin position="1"/>
        <end position="40"/>
    </location>
</feature>
<organism evidence="2 4">
    <name type="scientific">Treponema socranskii subsp. socranskii VPI DR56BR1116 = ATCC 35536</name>
    <dbReference type="NCBI Taxonomy" id="1125725"/>
    <lineage>
        <taxon>Bacteria</taxon>
        <taxon>Pseudomonadati</taxon>
        <taxon>Spirochaetota</taxon>
        <taxon>Spirochaetia</taxon>
        <taxon>Spirochaetales</taxon>
        <taxon>Treponemataceae</taxon>
        <taxon>Treponema</taxon>
    </lineage>
</organism>
<dbReference type="InterPro" id="IPR024471">
    <property type="entry name" value="DUF2715"/>
</dbReference>
<evidence type="ECO:0000313" key="5">
    <source>
        <dbReference type="Proteomes" id="UP000016646"/>
    </source>
</evidence>
<evidence type="ECO:0000256" key="1">
    <source>
        <dbReference type="SAM" id="SignalP"/>
    </source>
</evidence>
<sequence length="241" mass="26534">MLIKKIHKFYGSACKQKEYKMKKLFLVFLAAAAVSAHSFAAEFILSPTIGFSNTSSIGIAVAQEGSHAGDRETCKMYFNHMPVGITLGLITNKGFTFMVNNDFSPIGKGTMKLKDDSGNLKLDKNIIFQQSVFFGYTFKLVNQKLFINIGSGFIWGVGRLKPYSFESHGYLPENMPLVTFGIPVQAGAQFFFTKNIGINLMVTDALGFAVGNLGKNSNDDRVYSIGFSYMGTVKVGPVFKF</sequence>
<keyword evidence="5" id="KW-1185">Reference proteome</keyword>
<proteinExistence type="predicted"/>
<dbReference type="Pfam" id="PF10895">
    <property type="entry name" value="DUF2715"/>
    <property type="match status" value="1"/>
</dbReference>
<dbReference type="Proteomes" id="UP000016412">
    <property type="component" value="Unassembled WGS sequence"/>
</dbReference>
<evidence type="ECO:0000313" key="4">
    <source>
        <dbReference type="Proteomes" id="UP000016412"/>
    </source>
</evidence>
<evidence type="ECO:0000313" key="2">
    <source>
        <dbReference type="EMBL" id="ERF61967.1"/>
    </source>
</evidence>
<comment type="caution">
    <text evidence="2">The sequence shown here is derived from an EMBL/GenBank/DDBJ whole genome shotgun (WGS) entry which is preliminary data.</text>
</comment>
<dbReference type="PATRIC" id="fig|1125725.3.peg.11"/>
<dbReference type="AlphaFoldDB" id="U2L817"/>
<name>U2L817_TRESO</name>
<keyword evidence="1" id="KW-0732">Signal</keyword>
<reference evidence="4 5" key="1">
    <citation type="submission" date="2013-08" db="EMBL/GenBank/DDBJ databases">
        <authorList>
            <person name="Durkin A.S."/>
            <person name="Haft D.R."/>
            <person name="McCorrison J."/>
            <person name="Torralba M."/>
            <person name="Gillis M."/>
            <person name="Haft D.H."/>
            <person name="Methe B."/>
            <person name="Sutton G."/>
            <person name="Nelson K.E."/>
        </authorList>
    </citation>
    <scope>NUCLEOTIDE SEQUENCE [LARGE SCALE GENOMIC DNA]</scope>
    <source>
        <strain evidence="3 5">ATCC 35536</strain>
        <strain evidence="2 4">VPI DR56BR1116</strain>
    </source>
</reference>
<accession>U2L817</accession>
<dbReference type="EMBL" id="AVQI01000067">
    <property type="protein sequence ID" value="ERK00486.1"/>
    <property type="molecule type" value="Genomic_DNA"/>
</dbReference>
<evidence type="ECO:0000313" key="3">
    <source>
        <dbReference type="EMBL" id="ERK00486.1"/>
    </source>
</evidence>
<dbReference type="STRING" id="1125725.HMPREF1325_0240"/>
<dbReference type="eggNOG" id="ENOG5031CYI">
    <property type="taxonomic scope" value="Bacteria"/>
</dbReference>